<name>A0A4R3ZNY3_9ACTN</name>
<keyword evidence="1" id="KW-1133">Transmembrane helix</keyword>
<accession>A0A4R3ZNY3</accession>
<dbReference type="GeneID" id="89529116"/>
<evidence type="ECO:0000256" key="1">
    <source>
        <dbReference type="SAM" id="Phobius"/>
    </source>
</evidence>
<dbReference type="RefSeq" id="WP_131886473.1">
    <property type="nucleotide sequence ID" value="NZ_CP143053.1"/>
</dbReference>
<gene>
    <name evidence="2" type="ORF">EDD19_1325</name>
</gene>
<sequence>MTWPGPLESSSQAADAMAEHLRRPRGGVTIAYVVATAAGGAGALVIAAAQLASGSPSVMDVLLWAAIAVFLLGGAAHRWWLGGRNEERSLRIAAAIRPEQVAAAIRGSSGEIDAVRRLRVSHPGLGLRHAYDLYQHYERERR</sequence>
<dbReference type="AlphaFoldDB" id="A0A4R3ZNY3"/>
<keyword evidence="1" id="KW-0472">Membrane</keyword>
<feature type="transmembrane region" description="Helical" evidence="1">
    <location>
        <begin position="61"/>
        <end position="81"/>
    </location>
</feature>
<evidence type="ECO:0000313" key="3">
    <source>
        <dbReference type="Proteomes" id="UP000295805"/>
    </source>
</evidence>
<dbReference type="Proteomes" id="UP000295805">
    <property type="component" value="Unassembled WGS sequence"/>
</dbReference>
<keyword evidence="1" id="KW-0812">Transmembrane</keyword>
<evidence type="ECO:0000313" key="2">
    <source>
        <dbReference type="EMBL" id="TCW20508.1"/>
    </source>
</evidence>
<protein>
    <submittedName>
        <fullName evidence="2">Uncharacterized protein</fullName>
    </submittedName>
</protein>
<proteinExistence type="predicted"/>
<reference evidence="2 3" key="1">
    <citation type="submission" date="2019-03" db="EMBL/GenBank/DDBJ databases">
        <title>Root nodule microbial communities of legume samples collected from USA, Mexico and Botswana.</title>
        <authorList>
            <person name="Hirsch A."/>
        </authorList>
    </citation>
    <scope>NUCLEOTIDE SEQUENCE [LARGE SCALE GENOMIC DNA]</scope>
    <source>
        <strain evidence="2 3">55</strain>
    </source>
</reference>
<organism evidence="2 3">
    <name type="scientific">Dietzia cinnamea</name>
    <dbReference type="NCBI Taxonomy" id="321318"/>
    <lineage>
        <taxon>Bacteria</taxon>
        <taxon>Bacillati</taxon>
        <taxon>Actinomycetota</taxon>
        <taxon>Actinomycetes</taxon>
        <taxon>Mycobacteriales</taxon>
        <taxon>Dietziaceae</taxon>
        <taxon>Dietzia</taxon>
    </lineage>
</organism>
<dbReference type="EMBL" id="SMCX01000032">
    <property type="protein sequence ID" value="TCW20508.1"/>
    <property type="molecule type" value="Genomic_DNA"/>
</dbReference>
<comment type="caution">
    <text evidence="2">The sequence shown here is derived from an EMBL/GenBank/DDBJ whole genome shotgun (WGS) entry which is preliminary data.</text>
</comment>
<feature type="transmembrane region" description="Helical" evidence="1">
    <location>
        <begin position="30"/>
        <end position="49"/>
    </location>
</feature>